<dbReference type="Proteomes" id="UP001589767">
    <property type="component" value="Unassembled WGS sequence"/>
</dbReference>
<organism evidence="2 3">
    <name type="scientific">Gallibacterium trehalosifermentans</name>
    <dbReference type="NCBI Taxonomy" id="516935"/>
    <lineage>
        <taxon>Bacteria</taxon>
        <taxon>Pseudomonadati</taxon>
        <taxon>Pseudomonadota</taxon>
        <taxon>Gammaproteobacteria</taxon>
        <taxon>Pasteurellales</taxon>
        <taxon>Pasteurellaceae</taxon>
        <taxon>Gallibacterium</taxon>
    </lineage>
</organism>
<dbReference type="InterPro" id="IPR029044">
    <property type="entry name" value="Nucleotide-diphossugar_trans"/>
</dbReference>
<accession>A0ABV6GYB2</accession>
<dbReference type="EMBL" id="JBHLWB010000001">
    <property type="protein sequence ID" value="MFC0308282.1"/>
    <property type="molecule type" value="Genomic_DNA"/>
</dbReference>
<name>A0ABV6GYB2_9PAST</name>
<feature type="domain" description="Glycosyltransferase 2-like" evidence="1">
    <location>
        <begin position="6"/>
        <end position="151"/>
    </location>
</feature>
<dbReference type="Pfam" id="PF00535">
    <property type="entry name" value="Glycos_transf_2"/>
    <property type="match status" value="1"/>
</dbReference>
<evidence type="ECO:0000313" key="3">
    <source>
        <dbReference type="Proteomes" id="UP001589767"/>
    </source>
</evidence>
<dbReference type="RefSeq" id="WP_382367947.1">
    <property type="nucleotide sequence ID" value="NZ_JBHLWB010000001.1"/>
</dbReference>
<gene>
    <name evidence="2" type="ORF">ACFFHK_00990</name>
</gene>
<dbReference type="InterPro" id="IPR001173">
    <property type="entry name" value="Glyco_trans_2-like"/>
</dbReference>
<dbReference type="Gene3D" id="3.90.550.10">
    <property type="entry name" value="Spore Coat Polysaccharide Biosynthesis Protein SpsA, Chain A"/>
    <property type="match status" value="1"/>
</dbReference>
<protein>
    <submittedName>
        <fullName evidence="2">Glycosyltransferase family 2 protein</fullName>
    </submittedName>
</protein>
<comment type="caution">
    <text evidence="2">The sequence shown here is derived from an EMBL/GenBank/DDBJ whole genome shotgun (WGS) entry which is preliminary data.</text>
</comment>
<dbReference type="PANTHER" id="PTHR22916:SF3">
    <property type="entry name" value="UDP-GLCNAC:BETAGAL BETA-1,3-N-ACETYLGLUCOSAMINYLTRANSFERASE-LIKE PROTEIN 1"/>
    <property type="match status" value="1"/>
</dbReference>
<dbReference type="CDD" id="cd00761">
    <property type="entry name" value="Glyco_tranf_GTA_type"/>
    <property type="match status" value="1"/>
</dbReference>
<evidence type="ECO:0000313" key="2">
    <source>
        <dbReference type="EMBL" id="MFC0308282.1"/>
    </source>
</evidence>
<keyword evidence="3" id="KW-1185">Reference proteome</keyword>
<reference evidence="2 3" key="1">
    <citation type="submission" date="2024-09" db="EMBL/GenBank/DDBJ databases">
        <authorList>
            <person name="Sun Q."/>
            <person name="Mori K."/>
        </authorList>
    </citation>
    <scope>NUCLEOTIDE SEQUENCE [LARGE SCALE GENOMIC DNA]</scope>
    <source>
        <strain evidence="2 3">CCM 7539</strain>
    </source>
</reference>
<sequence>MSSLITIITPVYNAEKYIETCIQSILKQTYQNWELLLVDDCSTDGSITLITPYLKDKRIKLLKTIKNSGPAIARNIALQHAKGDYITFLDSDDIILENKIKNQLQFMLKHKLYITHGNFSFCNEAGEVTKDVITSNSIDYKLLLKGNQFKIMTVMIDRTILENKYFPQIKHEDYQFFLNILKEGYCSINYSNNIESLCRVCLKLNGSVSSNKIKSALWTWNIYYKYQKLGIIKSIFYFVCYVINGIKKYY</sequence>
<dbReference type="SUPFAM" id="SSF53448">
    <property type="entry name" value="Nucleotide-diphospho-sugar transferases"/>
    <property type="match status" value="1"/>
</dbReference>
<evidence type="ECO:0000259" key="1">
    <source>
        <dbReference type="Pfam" id="PF00535"/>
    </source>
</evidence>
<dbReference type="PANTHER" id="PTHR22916">
    <property type="entry name" value="GLYCOSYLTRANSFERASE"/>
    <property type="match status" value="1"/>
</dbReference>
<proteinExistence type="predicted"/>